<feature type="transmembrane region" description="Helical" evidence="2">
    <location>
        <begin position="175"/>
        <end position="199"/>
    </location>
</feature>
<gene>
    <name evidence="3" type="ORF">ABWK59_00065</name>
</gene>
<evidence type="ECO:0008006" key="4">
    <source>
        <dbReference type="Google" id="ProtNLM"/>
    </source>
</evidence>
<feature type="region of interest" description="Disordered" evidence="1">
    <location>
        <begin position="1"/>
        <end position="20"/>
    </location>
</feature>
<dbReference type="EMBL" id="CP159872">
    <property type="protein sequence ID" value="XCM77459.1"/>
    <property type="molecule type" value="Genomic_DNA"/>
</dbReference>
<protein>
    <recommendedName>
        <fullName evidence="4">LPXTG-motif cell wall-anchored protein</fullName>
    </recommendedName>
</protein>
<accession>A0AAU8JQ79</accession>
<evidence type="ECO:0000256" key="2">
    <source>
        <dbReference type="SAM" id="Phobius"/>
    </source>
</evidence>
<reference evidence="3" key="1">
    <citation type="submission" date="2024-06" db="EMBL/GenBank/DDBJ databases">
        <title>The genome sequences of Kitasatospora sp. strain HUAS MG31.</title>
        <authorList>
            <person name="Mo P."/>
        </authorList>
    </citation>
    <scope>NUCLEOTIDE SEQUENCE</scope>
    <source>
        <strain evidence="3">HUAS MG31</strain>
    </source>
</reference>
<name>A0AAU8JQ79_9ACTN</name>
<keyword evidence="2" id="KW-0812">Transmembrane</keyword>
<evidence type="ECO:0000313" key="3">
    <source>
        <dbReference type="EMBL" id="XCM77459.1"/>
    </source>
</evidence>
<evidence type="ECO:0000256" key="1">
    <source>
        <dbReference type="SAM" id="MobiDB-lite"/>
    </source>
</evidence>
<feature type="transmembrane region" description="Helical" evidence="2">
    <location>
        <begin position="27"/>
        <end position="46"/>
    </location>
</feature>
<keyword evidence="2" id="KW-1133">Transmembrane helix</keyword>
<keyword evidence="2" id="KW-0472">Membrane</keyword>
<dbReference type="KEGG" id="kcm:ABWK59_00065"/>
<dbReference type="AlphaFoldDB" id="A0AAU8JQ79"/>
<dbReference type="RefSeq" id="WP_354637074.1">
    <property type="nucleotide sequence ID" value="NZ_CP159872.1"/>
</dbReference>
<organism evidence="3">
    <name type="scientific">Kitasatospora camelliae</name>
    <dbReference type="NCBI Taxonomy" id="3156397"/>
    <lineage>
        <taxon>Bacteria</taxon>
        <taxon>Bacillati</taxon>
        <taxon>Actinomycetota</taxon>
        <taxon>Actinomycetes</taxon>
        <taxon>Kitasatosporales</taxon>
        <taxon>Streptomycetaceae</taxon>
        <taxon>Kitasatospora</taxon>
    </lineage>
</organism>
<proteinExistence type="predicted"/>
<sequence>MNGGPVEAAGDRHSTGLRTTTRPARGIRIALFIAVLAAALCAAPAAHAHRLPGIAYPPSTCAARVSTALVPVGGSLTVFGCGFAPQSSVSIDVLSQVIHLTTVRADGNGDVEAEVTLPKKVKAGPHTIRLTGQNPDGTERVQKVAIEVYKDGHGAVPAQPSPGERHTGGLAGTGLTGMTVTVAAGALLIGSGSLTLLLVRGRRRRARES</sequence>